<protein>
    <submittedName>
        <fullName evidence="1">Uncharacterized protein</fullName>
    </submittedName>
</protein>
<name>A0A653ZLI2_BACMY</name>
<accession>A0A653ZLI2</accession>
<dbReference type="AlphaFoldDB" id="A0A653ZLI2"/>
<dbReference type="Proteomes" id="UP000437562">
    <property type="component" value="Unassembled WGS sequence"/>
</dbReference>
<proteinExistence type="predicted"/>
<sequence length="41" mass="4753">MLERGAISNYKIRELNELGVNSKEIIKRAIENMSNLLTDEF</sequence>
<dbReference type="EMBL" id="CABWMC010000029">
    <property type="protein sequence ID" value="VXC55804.1"/>
    <property type="molecule type" value="Genomic_DNA"/>
</dbReference>
<evidence type="ECO:0000313" key="2">
    <source>
        <dbReference type="Proteomes" id="UP000437562"/>
    </source>
</evidence>
<reference evidence="1 2" key="1">
    <citation type="submission" date="2019-10" db="EMBL/GenBank/DDBJ databases">
        <authorList>
            <person name="Karimi E."/>
        </authorList>
    </citation>
    <scope>NUCLEOTIDE SEQUENCE [LARGE SCALE GENOMIC DNA]</scope>
    <source>
        <strain evidence="1">Bacillus sp. 71</strain>
    </source>
</reference>
<evidence type="ECO:0000313" key="1">
    <source>
        <dbReference type="EMBL" id="VXC55804.1"/>
    </source>
</evidence>
<organism evidence="1 2">
    <name type="scientific">Bacillus mycoides</name>
    <dbReference type="NCBI Taxonomy" id="1405"/>
    <lineage>
        <taxon>Bacteria</taxon>
        <taxon>Bacillati</taxon>
        <taxon>Bacillota</taxon>
        <taxon>Bacilli</taxon>
        <taxon>Bacillales</taxon>
        <taxon>Bacillaceae</taxon>
        <taxon>Bacillus</taxon>
        <taxon>Bacillus cereus group</taxon>
    </lineage>
</organism>
<gene>
    <name evidence="1" type="ORF">BACI71_40188</name>
</gene>